<protein>
    <submittedName>
        <fullName evidence="3">Uncharacterized protein</fullName>
    </submittedName>
</protein>
<accession>A0A975G5Z5</accession>
<keyword evidence="2" id="KW-0812">Transmembrane</keyword>
<name>A0A975G5Z5_9BACT</name>
<feature type="transmembrane region" description="Helical" evidence="2">
    <location>
        <begin position="12"/>
        <end position="30"/>
    </location>
</feature>
<evidence type="ECO:0000313" key="3">
    <source>
        <dbReference type="EMBL" id="QUE49954.1"/>
    </source>
</evidence>
<dbReference type="Proteomes" id="UP000676169">
    <property type="component" value="Chromosome"/>
</dbReference>
<dbReference type="AlphaFoldDB" id="A0A975G5Z5"/>
<dbReference type="EMBL" id="CP073100">
    <property type="protein sequence ID" value="QUE49954.1"/>
    <property type="molecule type" value="Genomic_DNA"/>
</dbReference>
<evidence type="ECO:0000313" key="4">
    <source>
        <dbReference type="Proteomes" id="UP000676169"/>
    </source>
</evidence>
<dbReference type="KEGG" id="lamb:KBB96_13875"/>
<evidence type="ECO:0000256" key="2">
    <source>
        <dbReference type="SAM" id="Phobius"/>
    </source>
</evidence>
<reference evidence="3" key="1">
    <citation type="submission" date="2021-04" db="EMBL/GenBank/DDBJ databases">
        <title>Luteolibacter sp. 32A isolated from the skin of an Anderson's salamander (Ambystoma andersonii).</title>
        <authorList>
            <person name="Spergser J."/>
            <person name="Busse H.-J."/>
        </authorList>
    </citation>
    <scope>NUCLEOTIDE SEQUENCE</scope>
    <source>
        <strain evidence="3">32A</strain>
    </source>
</reference>
<keyword evidence="2" id="KW-0472">Membrane</keyword>
<gene>
    <name evidence="3" type="ORF">KBB96_13875</name>
</gene>
<organism evidence="3 4">
    <name type="scientific">Luteolibacter ambystomatis</name>
    <dbReference type="NCBI Taxonomy" id="2824561"/>
    <lineage>
        <taxon>Bacteria</taxon>
        <taxon>Pseudomonadati</taxon>
        <taxon>Verrucomicrobiota</taxon>
        <taxon>Verrucomicrobiia</taxon>
        <taxon>Verrucomicrobiales</taxon>
        <taxon>Verrucomicrobiaceae</taxon>
        <taxon>Luteolibacter</taxon>
    </lineage>
</organism>
<feature type="region of interest" description="Disordered" evidence="1">
    <location>
        <begin position="256"/>
        <end position="300"/>
    </location>
</feature>
<proteinExistence type="predicted"/>
<evidence type="ECO:0000256" key="1">
    <source>
        <dbReference type="SAM" id="MobiDB-lite"/>
    </source>
</evidence>
<dbReference type="RefSeq" id="WP_211630043.1">
    <property type="nucleotide sequence ID" value="NZ_CP073100.1"/>
</dbReference>
<feature type="compositionally biased region" description="Acidic residues" evidence="1">
    <location>
        <begin position="263"/>
        <end position="274"/>
    </location>
</feature>
<keyword evidence="2" id="KW-1133">Transmembrane helix</keyword>
<keyword evidence="4" id="KW-1185">Reference proteome</keyword>
<sequence>MGHYSSLGRMVGWTALGCTGGLFIAGGICYSKPKLYRSQVVFEAKEAAGRKVELAPLHAVRAVRAQELDLRWGVPPDEAVARLRAAVRMEAVPEGVVLTATHTNKEDARDMAEETAGYFRGMDAEATLAGKNPVPPAPSEKTAYDLDITVDRLVERAGSAGIRDFRLIPRAAKMGVKAAAELWQDAEFKECWKTYDGITATLDGLPGDGSAPPLAEWIEPPVIALRPFSPDVDSYLKPGLWGGMLLGCLVGARMEAKRKPDADEPSPELEDPEDGFGASSSLPLSDHRTGASRATAGDEW</sequence>